<comment type="caution">
    <text evidence="7">The sequence shown here is derived from an EMBL/GenBank/DDBJ whole genome shotgun (WGS) entry which is preliminary data.</text>
</comment>
<evidence type="ECO:0000313" key="7">
    <source>
        <dbReference type="EMBL" id="MBT1698620.1"/>
    </source>
</evidence>
<dbReference type="InterPro" id="IPR001926">
    <property type="entry name" value="TrpB-like_PALP"/>
</dbReference>
<dbReference type="AlphaFoldDB" id="A0AAP2GQ61"/>
<keyword evidence="3 5" id="KW-0663">Pyridoxal phosphate</keyword>
<evidence type="ECO:0000313" key="8">
    <source>
        <dbReference type="Proteomes" id="UP001319200"/>
    </source>
</evidence>
<sequence length="294" mass="32628">MYNKTPVDEIRSAALDKAGIRLLVKREDQNHPFISGNKWWKLKYNIEEALKQHRTVLTFGGAYSNHIYAVAAAAKEHGLSSIGIIRGEETLPPNATLSFAKGNGMQLHYVSREDYRKKNDPEFVQMLHEKYGEFYLIPEGGTNSLAVKGCAEFASETLLPIDFDHLMLPVGTGGTMAGIVCGLQGRRKVTGVAALKNGDFLKTEIDKLIRESSGSTYENWSLLTSYHHGGYAKVTNELLDFMKTIKTEHDLPLDHVYTGKLLWAVMKEIDMGQFARGTTVLALHTGGLQGSLVR</sequence>
<dbReference type="Proteomes" id="UP001319200">
    <property type="component" value="Unassembled WGS sequence"/>
</dbReference>
<protein>
    <submittedName>
        <fullName evidence="7">Pyridoxal-phosphate dependent enzyme</fullName>
    </submittedName>
</protein>
<comment type="cofactor">
    <cofactor evidence="1">
        <name>pyridoxal 5'-phosphate</name>
        <dbReference type="ChEBI" id="CHEBI:597326"/>
    </cofactor>
</comment>
<reference evidence="7 8" key="1">
    <citation type="submission" date="2021-05" db="EMBL/GenBank/DDBJ databases">
        <title>A Polyphasic approach of four new species of the genus Ohtaekwangia: Ohtaekwangia histidinii sp. nov., Ohtaekwangia cretensis sp. nov., Ohtaekwangia indiensis sp. nov., Ohtaekwangia reichenbachii sp. nov. from diverse environment.</title>
        <authorList>
            <person name="Octaviana S."/>
        </authorList>
    </citation>
    <scope>NUCLEOTIDE SEQUENCE [LARGE SCALE GENOMIC DNA]</scope>
    <source>
        <strain evidence="7 8">PWU4</strain>
    </source>
</reference>
<organism evidence="7 8">
    <name type="scientific">Chryseosolibacter histidini</name>
    <dbReference type="NCBI Taxonomy" id="2782349"/>
    <lineage>
        <taxon>Bacteria</taxon>
        <taxon>Pseudomonadati</taxon>
        <taxon>Bacteroidota</taxon>
        <taxon>Cytophagia</taxon>
        <taxon>Cytophagales</taxon>
        <taxon>Chryseotaleaceae</taxon>
        <taxon>Chryseosolibacter</taxon>
    </lineage>
</organism>
<dbReference type="PANTHER" id="PTHR43780">
    <property type="entry name" value="1-AMINOCYCLOPROPANE-1-CARBOXYLATE DEAMINASE-RELATED"/>
    <property type="match status" value="1"/>
</dbReference>
<evidence type="ECO:0000256" key="3">
    <source>
        <dbReference type="ARBA" id="ARBA00022898"/>
    </source>
</evidence>
<dbReference type="Gene3D" id="3.40.50.1100">
    <property type="match status" value="2"/>
</dbReference>
<dbReference type="GO" id="GO:0019148">
    <property type="term" value="F:D-cysteine desulfhydrase activity"/>
    <property type="evidence" value="ECO:0007669"/>
    <property type="project" value="TreeGrafter"/>
</dbReference>
<dbReference type="PIRSF" id="PIRSF006278">
    <property type="entry name" value="ACCD_DCysDesulf"/>
    <property type="match status" value="1"/>
</dbReference>
<dbReference type="Pfam" id="PF00291">
    <property type="entry name" value="PALP"/>
    <property type="match status" value="1"/>
</dbReference>
<feature type="active site" description="Nucleophile" evidence="4">
    <location>
        <position position="64"/>
    </location>
</feature>
<dbReference type="SUPFAM" id="SSF53686">
    <property type="entry name" value="Tryptophan synthase beta subunit-like PLP-dependent enzymes"/>
    <property type="match status" value="1"/>
</dbReference>
<gene>
    <name evidence="7" type="ORF">KK083_17135</name>
</gene>
<dbReference type="InterPro" id="IPR036052">
    <property type="entry name" value="TrpB-like_PALP_sf"/>
</dbReference>
<evidence type="ECO:0000259" key="6">
    <source>
        <dbReference type="Pfam" id="PF00291"/>
    </source>
</evidence>
<name>A0AAP2GQ61_9BACT</name>
<feature type="modified residue" description="N6-(pyridoxal phosphate)lysine" evidence="5">
    <location>
        <position position="38"/>
    </location>
</feature>
<accession>A0AAP2GQ61</accession>
<dbReference type="EMBL" id="JAHESF010000016">
    <property type="protein sequence ID" value="MBT1698620.1"/>
    <property type="molecule type" value="Genomic_DNA"/>
</dbReference>
<feature type="domain" description="Tryptophan synthase beta chain-like PALP" evidence="6">
    <location>
        <begin position="4"/>
        <end position="286"/>
    </location>
</feature>
<evidence type="ECO:0000256" key="2">
    <source>
        <dbReference type="ARBA" id="ARBA00008639"/>
    </source>
</evidence>
<evidence type="ECO:0000256" key="1">
    <source>
        <dbReference type="ARBA" id="ARBA00001933"/>
    </source>
</evidence>
<dbReference type="PANTHER" id="PTHR43780:SF2">
    <property type="entry name" value="1-AMINOCYCLOPROPANE-1-CARBOXYLATE DEAMINASE-RELATED"/>
    <property type="match status" value="1"/>
</dbReference>
<evidence type="ECO:0000256" key="5">
    <source>
        <dbReference type="PIRSR" id="PIRSR006278-2"/>
    </source>
</evidence>
<comment type="similarity">
    <text evidence="2">Belongs to the ACC deaminase/D-cysteine desulfhydrase family.</text>
</comment>
<evidence type="ECO:0000256" key="4">
    <source>
        <dbReference type="PIRSR" id="PIRSR006278-1"/>
    </source>
</evidence>
<dbReference type="InterPro" id="IPR027278">
    <property type="entry name" value="ACCD_DCysDesulf"/>
</dbReference>
<proteinExistence type="inferred from homology"/>
<keyword evidence="8" id="KW-1185">Reference proteome</keyword>